<evidence type="ECO:0000313" key="8">
    <source>
        <dbReference type="EMBL" id="KAJ2684164.1"/>
    </source>
</evidence>
<evidence type="ECO:0000256" key="6">
    <source>
        <dbReference type="ARBA" id="ARBA00023288"/>
    </source>
</evidence>
<evidence type="ECO:0000313" key="9">
    <source>
        <dbReference type="Proteomes" id="UP001151516"/>
    </source>
</evidence>
<keyword evidence="5" id="KW-0342">GTP-binding</keyword>
<evidence type="ECO:0000256" key="5">
    <source>
        <dbReference type="ARBA" id="ARBA00023134"/>
    </source>
</evidence>
<keyword evidence="7" id="KW-0636">Prenylation</keyword>
<dbReference type="SMART" id="SM00173">
    <property type="entry name" value="RAS"/>
    <property type="match status" value="1"/>
</dbReference>
<dbReference type="EMBL" id="JANBTX010000229">
    <property type="protein sequence ID" value="KAJ2684164.1"/>
    <property type="molecule type" value="Genomic_DNA"/>
</dbReference>
<dbReference type="SMART" id="SM00175">
    <property type="entry name" value="RAB"/>
    <property type="match status" value="1"/>
</dbReference>
<dbReference type="GO" id="GO:0003924">
    <property type="term" value="F:GTPase activity"/>
    <property type="evidence" value="ECO:0007669"/>
    <property type="project" value="InterPro"/>
</dbReference>
<dbReference type="InterPro" id="IPR050227">
    <property type="entry name" value="Rab"/>
</dbReference>
<dbReference type="CDD" id="cd01861">
    <property type="entry name" value="Rab6"/>
    <property type="match status" value="1"/>
</dbReference>
<dbReference type="GO" id="GO:0015031">
    <property type="term" value="P:protein transport"/>
    <property type="evidence" value="ECO:0007669"/>
    <property type="project" value="UniProtKB-KW"/>
</dbReference>
<dbReference type="InterPro" id="IPR001806">
    <property type="entry name" value="Small_GTPase"/>
</dbReference>
<protein>
    <submittedName>
        <fullName evidence="8">GTPase Ryh1</fullName>
    </submittedName>
</protein>
<dbReference type="InterPro" id="IPR005225">
    <property type="entry name" value="Small_GTP-bd"/>
</dbReference>
<accession>A0A9W8GF17</accession>
<keyword evidence="4" id="KW-0653">Protein transport</keyword>
<dbReference type="InterPro" id="IPR027417">
    <property type="entry name" value="P-loop_NTPase"/>
</dbReference>
<keyword evidence="3" id="KW-0547">Nucleotide-binding</keyword>
<evidence type="ECO:0000256" key="3">
    <source>
        <dbReference type="ARBA" id="ARBA00022741"/>
    </source>
</evidence>
<keyword evidence="6" id="KW-0449">Lipoprotein</keyword>
<proteinExistence type="inferred from homology"/>
<dbReference type="SMART" id="SM00174">
    <property type="entry name" value="RHO"/>
    <property type="match status" value="1"/>
</dbReference>
<name>A0A9W8GF17_9FUNG</name>
<dbReference type="NCBIfam" id="TIGR00231">
    <property type="entry name" value="small_GTP"/>
    <property type="match status" value="1"/>
</dbReference>
<sequence length="209" mass="23225">MSAAQDGANPLRKYKLVFLGEQSVGKTSIITRFMYDTFDTTYQATIGIDFLSKTMYLEDHTVRLQLWDTAGQERFRSLIPSYIRDSSVALVIYDITNRESFSQTSKWIEDVRAERGNDVVIVLVGNKTDLGDTRQVSSEEGEKRARDLNVMFMETSAKAGHNVKALFKKIAQALPGMDSGANDNNRTSMIDVALNASNQNATDASNCAC</sequence>
<evidence type="ECO:0000256" key="7">
    <source>
        <dbReference type="ARBA" id="ARBA00023289"/>
    </source>
</evidence>
<dbReference type="PRINTS" id="PR00449">
    <property type="entry name" value="RASTRNSFRMNG"/>
</dbReference>
<keyword evidence="9" id="KW-1185">Reference proteome</keyword>
<dbReference type="PROSITE" id="PS51419">
    <property type="entry name" value="RAB"/>
    <property type="match status" value="1"/>
</dbReference>
<comment type="caution">
    <text evidence="8">The sequence shown here is derived from an EMBL/GenBank/DDBJ whole genome shotgun (WGS) entry which is preliminary data.</text>
</comment>
<evidence type="ECO:0000256" key="2">
    <source>
        <dbReference type="ARBA" id="ARBA00022448"/>
    </source>
</evidence>
<dbReference type="FunFam" id="3.40.50.300:FF:000229">
    <property type="entry name" value="Probable Ras-related protein Rab-6A"/>
    <property type="match status" value="1"/>
</dbReference>
<reference evidence="8" key="1">
    <citation type="submission" date="2022-07" db="EMBL/GenBank/DDBJ databases">
        <title>Phylogenomic reconstructions and comparative analyses of Kickxellomycotina fungi.</title>
        <authorList>
            <person name="Reynolds N.K."/>
            <person name="Stajich J.E."/>
            <person name="Barry K."/>
            <person name="Grigoriev I.V."/>
            <person name="Crous P."/>
            <person name="Smith M.E."/>
        </authorList>
    </citation>
    <scope>NUCLEOTIDE SEQUENCE</scope>
    <source>
        <strain evidence="8">CBS 109367</strain>
    </source>
</reference>
<comment type="similarity">
    <text evidence="1">Belongs to the small GTPase superfamily. Rab family.</text>
</comment>
<organism evidence="8 9">
    <name type="scientific">Coemansia spiralis</name>
    <dbReference type="NCBI Taxonomy" id="417178"/>
    <lineage>
        <taxon>Eukaryota</taxon>
        <taxon>Fungi</taxon>
        <taxon>Fungi incertae sedis</taxon>
        <taxon>Zoopagomycota</taxon>
        <taxon>Kickxellomycotina</taxon>
        <taxon>Kickxellomycetes</taxon>
        <taxon>Kickxellales</taxon>
        <taxon>Kickxellaceae</taxon>
        <taxon>Coemansia</taxon>
    </lineage>
</organism>
<keyword evidence="2" id="KW-0813">Transport</keyword>
<dbReference type="SMART" id="SM00176">
    <property type="entry name" value="RAN"/>
    <property type="match status" value="1"/>
</dbReference>
<dbReference type="PANTHER" id="PTHR47977">
    <property type="entry name" value="RAS-RELATED PROTEIN RAB"/>
    <property type="match status" value="1"/>
</dbReference>
<dbReference type="PROSITE" id="PS51420">
    <property type="entry name" value="RHO"/>
    <property type="match status" value="1"/>
</dbReference>
<dbReference type="PROSITE" id="PS51421">
    <property type="entry name" value="RAS"/>
    <property type="match status" value="1"/>
</dbReference>
<evidence type="ECO:0000256" key="4">
    <source>
        <dbReference type="ARBA" id="ARBA00022927"/>
    </source>
</evidence>
<dbReference type="Gene3D" id="3.40.50.300">
    <property type="entry name" value="P-loop containing nucleotide triphosphate hydrolases"/>
    <property type="match status" value="1"/>
</dbReference>
<gene>
    <name evidence="8" type="primary">ryh1</name>
    <name evidence="8" type="ORF">IWW39_005072</name>
</gene>
<dbReference type="Pfam" id="PF00071">
    <property type="entry name" value="Ras"/>
    <property type="match status" value="1"/>
</dbReference>
<dbReference type="OrthoDB" id="9989112at2759"/>
<dbReference type="Proteomes" id="UP001151516">
    <property type="component" value="Unassembled WGS sequence"/>
</dbReference>
<dbReference type="AlphaFoldDB" id="A0A9W8GF17"/>
<evidence type="ECO:0000256" key="1">
    <source>
        <dbReference type="ARBA" id="ARBA00006270"/>
    </source>
</evidence>
<dbReference type="SUPFAM" id="SSF52540">
    <property type="entry name" value="P-loop containing nucleoside triphosphate hydrolases"/>
    <property type="match status" value="1"/>
</dbReference>
<dbReference type="GO" id="GO:0005525">
    <property type="term" value="F:GTP binding"/>
    <property type="evidence" value="ECO:0007669"/>
    <property type="project" value="UniProtKB-KW"/>
</dbReference>